<dbReference type="CDD" id="cd01646">
    <property type="entry name" value="RT_Bac_retron_I"/>
    <property type="match status" value="1"/>
</dbReference>
<dbReference type="InterPro" id="IPR043502">
    <property type="entry name" value="DNA/RNA_pol_sf"/>
</dbReference>
<evidence type="ECO:0000313" key="3">
    <source>
        <dbReference type="EMBL" id="ONN72459.1"/>
    </source>
</evidence>
<name>A0ABX3IVQ2_9PSED</name>
<organism evidence="3 4">
    <name type="scientific">Pseudomonas oryzihabitans</name>
    <dbReference type="NCBI Taxonomy" id="47885"/>
    <lineage>
        <taxon>Bacteria</taxon>
        <taxon>Pseudomonadati</taxon>
        <taxon>Pseudomonadota</taxon>
        <taxon>Gammaproteobacteria</taxon>
        <taxon>Pseudomonadales</taxon>
        <taxon>Pseudomonadaceae</taxon>
        <taxon>Pseudomonas</taxon>
    </lineage>
</organism>
<sequence>MTAGKIFRKHFARNRLVAIYNKRIRHSGAIGLDRTRPAALASTLREEVALILRKVHDGRYHFTAYKEKLISKGAASLPRQISVPTARDRIVLRALCDCLSEIYPTAKISLPQVVIDSLKNALLSNTYSAYAKIDLKNFYPSLPHSQMKSVIWKKVRKKEFRHLIESAITTPTVPESLGGKGASSTKIGVPQGLAISNVLAEISLNDIDVNYSNRSGIWYKRYVDDILILANRDNIETIATELIRDLKNIGLNPHDFGQDSKSKIADITEAFTFLGYSVEGESLLIPQKSILRFESSIAKIFTAYRHKLATARSPADKERALAYCAWKINLRITGCYFEGKRLGWVSYYSQITSTSQLRSVNHTIQKLTHRFVPSGEIKPKSLIKTFYELRRGADGKHAYIVNLDTCTLATKRNLLAMWIGNKAFSLSPERVERMFLTRVAKAVSELEEDIAQAS</sequence>
<gene>
    <name evidence="3" type="ORF">BVL52_01385</name>
</gene>
<protein>
    <submittedName>
        <fullName evidence="3">Reverse transcriptase</fullName>
    </submittedName>
</protein>
<evidence type="ECO:0000259" key="2">
    <source>
        <dbReference type="PROSITE" id="PS50878"/>
    </source>
</evidence>
<dbReference type="SUPFAM" id="SSF56672">
    <property type="entry name" value="DNA/RNA polymerases"/>
    <property type="match status" value="1"/>
</dbReference>
<dbReference type="PANTHER" id="PTHR34047:SF8">
    <property type="entry name" value="PROTEIN YKFC"/>
    <property type="match status" value="1"/>
</dbReference>
<comment type="caution">
    <text evidence="3">The sequence shown here is derived from an EMBL/GenBank/DDBJ whole genome shotgun (WGS) entry which is preliminary data.</text>
</comment>
<proteinExistence type="inferred from homology"/>
<dbReference type="RefSeq" id="WP_077171051.1">
    <property type="nucleotide sequence ID" value="NZ_MTLN01000002.1"/>
</dbReference>
<dbReference type="PROSITE" id="PS50878">
    <property type="entry name" value="RT_POL"/>
    <property type="match status" value="1"/>
</dbReference>
<keyword evidence="4" id="KW-1185">Reference proteome</keyword>
<evidence type="ECO:0000313" key="4">
    <source>
        <dbReference type="Proteomes" id="UP000189310"/>
    </source>
</evidence>
<feature type="domain" description="Reverse transcriptase" evidence="2">
    <location>
        <begin position="51"/>
        <end position="278"/>
    </location>
</feature>
<comment type="similarity">
    <text evidence="1">Belongs to the bacterial reverse transcriptase family.</text>
</comment>
<keyword evidence="3" id="KW-0548">Nucleotidyltransferase</keyword>
<dbReference type="GO" id="GO:0003964">
    <property type="term" value="F:RNA-directed DNA polymerase activity"/>
    <property type="evidence" value="ECO:0007669"/>
    <property type="project" value="UniProtKB-KW"/>
</dbReference>
<keyword evidence="3" id="KW-0808">Transferase</keyword>
<dbReference type="PANTHER" id="PTHR34047">
    <property type="entry name" value="NUCLEAR INTRON MATURASE 1, MITOCHONDRIAL-RELATED"/>
    <property type="match status" value="1"/>
</dbReference>
<evidence type="ECO:0000256" key="1">
    <source>
        <dbReference type="ARBA" id="ARBA00034120"/>
    </source>
</evidence>
<dbReference type="InterPro" id="IPR000477">
    <property type="entry name" value="RT_dom"/>
</dbReference>
<dbReference type="EMBL" id="MTLN01000002">
    <property type="protein sequence ID" value="ONN72459.1"/>
    <property type="molecule type" value="Genomic_DNA"/>
</dbReference>
<reference evidence="3 4" key="1">
    <citation type="submission" date="2017-01" db="EMBL/GenBank/DDBJ databases">
        <title>Pseudomonas psychrotolerans genome sequencing and assembly.</title>
        <authorList>
            <person name="Vyas B."/>
            <person name="Mayilraj S."/>
        </authorList>
    </citation>
    <scope>NUCLEOTIDE SEQUENCE [LARGE SCALE GENOMIC DNA]</scope>
    <source>
        <strain evidence="3 4">SDS18</strain>
    </source>
</reference>
<dbReference type="Proteomes" id="UP000189310">
    <property type="component" value="Unassembled WGS sequence"/>
</dbReference>
<keyword evidence="3" id="KW-0695">RNA-directed DNA polymerase</keyword>
<accession>A0ABX3IVQ2</accession>
<dbReference type="InterPro" id="IPR051083">
    <property type="entry name" value="GrpII_Intron_Splice-Mob/Def"/>
</dbReference>
<dbReference type="Pfam" id="PF00078">
    <property type="entry name" value="RVT_1"/>
    <property type="match status" value="1"/>
</dbReference>